<protein>
    <submittedName>
        <fullName evidence="2">Uncharacterized protein</fullName>
    </submittedName>
</protein>
<keyword evidence="1" id="KW-1133">Transmembrane helix</keyword>
<feature type="transmembrane region" description="Helical" evidence="1">
    <location>
        <begin position="36"/>
        <end position="55"/>
    </location>
</feature>
<gene>
    <name evidence="2" type="ORF">SAMN02982931_03448</name>
</gene>
<evidence type="ECO:0000313" key="3">
    <source>
        <dbReference type="Proteomes" id="UP000199071"/>
    </source>
</evidence>
<evidence type="ECO:0000313" key="2">
    <source>
        <dbReference type="EMBL" id="SDB44981.1"/>
    </source>
</evidence>
<keyword evidence="3" id="KW-1185">Reference proteome</keyword>
<dbReference type="AlphaFoldDB" id="A0A1G6DIR0"/>
<keyword evidence="1" id="KW-0812">Transmembrane</keyword>
<keyword evidence="1" id="KW-0472">Membrane</keyword>
<accession>A0A1G6DIR0</accession>
<dbReference type="EMBL" id="FMXQ01000007">
    <property type="protein sequence ID" value="SDB44981.1"/>
    <property type="molecule type" value="Genomic_DNA"/>
</dbReference>
<name>A0A1G6DIR0_9HYPH</name>
<evidence type="ECO:0000256" key="1">
    <source>
        <dbReference type="SAM" id="Phobius"/>
    </source>
</evidence>
<reference evidence="2 3" key="1">
    <citation type="submission" date="2016-10" db="EMBL/GenBank/DDBJ databases">
        <authorList>
            <person name="de Groot N.N."/>
        </authorList>
    </citation>
    <scope>NUCLEOTIDE SEQUENCE [LARGE SCALE GENOMIC DNA]</scope>
    <source>
        <strain evidence="2 3">ATCC 35022</strain>
    </source>
</reference>
<sequence length="416" mass="43775">MPKGDRLNTKAAAQPVLRPVLPSAERQGRIPILHRIPALCLALAFCIAAAPLAFAKDVPTPRISPLKLEAQDGDALAEGESFAVGSPDEPVDTSIIPPSGPNGESADFFAVDGLGEIAGDQPLQLMPLDPSAAPADGPIDLNAVARRADPLGSVAPSDDDRVLGTLTIEARLTEDGAPIQSGMVWRVFRKKPNRQGKLPLVGEANGGPVTLKLRPGEYAVHASYGRAGFIKNVTVSEAPSAETIVLNAGGLRLAALVGKDRPLPTNDVRFDIYASDETGVAERILLAENVPPTRTISLNAGIYHVVCRYGDANAVVRADIRVEPGKLTEAAVYQKAARLTLKLVEEHGGEALANTSWSVVTPAGESVVESVGAFPSVVLSAGEYTAIAKHDDKIFERNFAVEPGLNRDVEVLAQAN</sequence>
<dbReference type="STRING" id="665467.SAMN02982931_03448"/>
<proteinExistence type="predicted"/>
<organism evidence="2 3">
    <name type="scientific">Bauldia litoralis</name>
    <dbReference type="NCBI Taxonomy" id="665467"/>
    <lineage>
        <taxon>Bacteria</taxon>
        <taxon>Pseudomonadati</taxon>
        <taxon>Pseudomonadota</taxon>
        <taxon>Alphaproteobacteria</taxon>
        <taxon>Hyphomicrobiales</taxon>
        <taxon>Kaistiaceae</taxon>
        <taxon>Bauldia</taxon>
    </lineage>
</organism>
<dbReference type="Proteomes" id="UP000199071">
    <property type="component" value="Unassembled WGS sequence"/>
</dbReference>